<keyword evidence="8 10" id="KW-0067">ATP-binding</keyword>
<dbReference type="GO" id="GO:0045944">
    <property type="term" value="P:positive regulation of transcription by RNA polymerase II"/>
    <property type="evidence" value="ECO:0007669"/>
    <property type="project" value="TreeGrafter"/>
</dbReference>
<dbReference type="STRING" id="53326.A0A016VIU1"/>
<evidence type="ECO:0000256" key="3">
    <source>
        <dbReference type="ARBA" id="ARBA00022490"/>
    </source>
</evidence>
<keyword evidence="5" id="KW-0808">Transferase</keyword>
<dbReference type="InterPro" id="IPR000719">
    <property type="entry name" value="Prot_kinase_dom"/>
</dbReference>
<dbReference type="Proteomes" id="UP000024635">
    <property type="component" value="Unassembled WGS sequence"/>
</dbReference>
<dbReference type="GO" id="GO:0005524">
    <property type="term" value="F:ATP binding"/>
    <property type="evidence" value="ECO:0007669"/>
    <property type="project" value="UniProtKB-UniRule"/>
</dbReference>
<dbReference type="Gene3D" id="1.10.510.10">
    <property type="entry name" value="Transferase(Phosphotransferase) domain 1"/>
    <property type="match status" value="1"/>
</dbReference>
<evidence type="ECO:0000256" key="10">
    <source>
        <dbReference type="PROSITE-ProRule" id="PRU10141"/>
    </source>
</evidence>
<comment type="catalytic activity">
    <reaction evidence="9">
        <text>L-seryl-[I-kappa-B protein] + ATP = O-phospho-L-seryl-[I-kappa-B protein] + ADP + H(+)</text>
        <dbReference type="Rhea" id="RHEA:19073"/>
        <dbReference type="Rhea" id="RHEA-COMP:13698"/>
        <dbReference type="Rhea" id="RHEA-COMP:13699"/>
        <dbReference type="ChEBI" id="CHEBI:15378"/>
        <dbReference type="ChEBI" id="CHEBI:29999"/>
        <dbReference type="ChEBI" id="CHEBI:30616"/>
        <dbReference type="ChEBI" id="CHEBI:83421"/>
        <dbReference type="ChEBI" id="CHEBI:456216"/>
        <dbReference type="EC" id="2.7.11.10"/>
    </reaction>
</comment>
<dbReference type="InterPro" id="IPR051180">
    <property type="entry name" value="IKK"/>
</dbReference>
<evidence type="ECO:0000256" key="8">
    <source>
        <dbReference type="ARBA" id="ARBA00022840"/>
    </source>
</evidence>
<evidence type="ECO:0000256" key="2">
    <source>
        <dbReference type="ARBA" id="ARBA00012442"/>
    </source>
</evidence>
<evidence type="ECO:0000256" key="9">
    <source>
        <dbReference type="ARBA" id="ARBA00048789"/>
    </source>
</evidence>
<keyword evidence="7" id="KW-0418">Kinase</keyword>
<keyword evidence="6 10" id="KW-0547">Nucleotide-binding</keyword>
<dbReference type="OrthoDB" id="10013850at2759"/>
<dbReference type="Pfam" id="PF00069">
    <property type="entry name" value="Pkinase"/>
    <property type="match status" value="1"/>
</dbReference>
<dbReference type="InterPro" id="IPR011009">
    <property type="entry name" value="Kinase-like_dom_sf"/>
</dbReference>
<dbReference type="PROSITE" id="PS00107">
    <property type="entry name" value="PROTEIN_KINASE_ATP"/>
    <property type="match status" value="1"/>
</dbReference>
<name>A0A016VIU1_9BILA</name>
<feature type="binding site" evidence="10">
    <location>
        <position position="39"/>
    </location>
    <ligand>
        <name>ATP</name>
        <dbReference type="ChEBI" id="CHEBI:30616"/>
    </ligand>
</feature>
<accession>A0A016VIU1</accession>
<dbReference type="GO" id="GO:0033209">
    <property type="term" value="P:tumor necrosis factor-mediated signaling pathway"/>
    <property type="evidence" value="ECO:0007669"/>
    <property type="project" value="TreeGrafter"/>
</dbReference>
<comment type="subcellular location">
    <subcellularLocation>
        <location evidence="1">Cytoplasm</location>
    </subcellularLocation>
</comment>
<keyword evidence="13" id="KW-1185">Reference proteome</keyword>
<dbReference type="EMBL" id="JARK01001345">
    <property type="protein sequence ID" value="EYC27345.1"/>
    <property type="molecule type" value="Genomic_DNA"/>
</dbReference>
<dbReference type="GO" id="GO:0008385">
    <property type="term" value="C:IkappaB kinase complex"/>
    <property type="evidence" value="ECO:0007669"/>
    <property type="project" value="TreeGrafter"/>
</dbReference>
<evidence type="ECO:0000256" key="5">
    <source>
        <dbReference type="ARBA" id="ARBA00022679"/>
    </source>
</evidence>
<dbReference type="EC" id="2.7.11.10" evidence="2"/>
<proteinExistence type="predicted"/>
<protein>
    <recommendedName>
        <fullName evidence="2">IkappaB kinase</fullName>
        <ecNumber evidence="2">2.7.11.10</ecNumber>
    </recommendedName>
</protein>
<dbReference type="InterPro" id="IPR008271">
    <property type="entry name" value="Ser/Thr_kinase_AS"/>
</dbReference>
<keyword evidence="4" id="KW-0723">Serine/threonine-protein kinase</keyword>
<evidence type="ECO:0000313" key="12">
    <source>
        <dbReference type="EMBL" id="EYC27345.1"/>
    </source>
</evidence>
<dbReference type="PROSITE" id="PS50011">
    <property type="entry name" value="PROTEIN_KINASE_DOM"/>
    <property type="match status" value="1"/>
</dbReference>
<dbReference type="PROSITE" id="PS00108">
    <property type="entry name" value="PROTEIN_KINASE_ST"/>
    <property type="match status" value="1"/>
</dbReference>
<evidence type="ECO:0000256" key="4">
    <source>
        <dbReference type="ARBA" id="ARBA00022527"/>
    </source>
</evidence>
<dbReference type="SUPFAM" id="SSF56112">
    <property type="entry name" value="Protein kinase-like (PK-like)"/>
    <property type="match status" value="1"/>
</dbReference>
<dbReference type="PANTHER" id="PTHR22969">
    <property type="entry name" value="IKB KINASE"/>
    <property type="match status" value="1"/>
</dbReference>
<dbReference type="Gene3D" id="3.30.200.20">
    <property type="entry name" value="Phosphorylase Kinase, domain 1"/>
    <property type="match status" value="1"/>
</dbReference>
<gene>
    <name evidence="12" type="primary">Acey_s0009.g663</name>
    <name evidence="12" type="ORF">Y032_0009g663</name>
</gene>
<feature type="domain" description="Protein kinase" evidence="11">
    <location>
        <begin position="11"/>
        <end position="319"/>
    </location>
</feature>
<dbReference type="AlphaFoldDB" id="A0A016VIU1"/>
<evidence type="ECO:0000313" key="13">
    <source>
        <dbReference type="Proteomes" id="UP000024635"/>
    </source>
</evidence>
<dbReference type="GO" id="GO:0008384">
    <property type="term" value="F:IkappaB kinase activity"/>
    <property type="evidence" value="ECO:0007669"/>
    <property type="project" value="UniProtKB-EC"/>
</dbReference>
<dbReference type="PANTHER" id="PTHR22969:SF17">
    <property type="entry name" value="INHIBITOR OF NUCLEAR FACTOR KAPPA-B KINASE SUBUNIT BETA"/>
    <property type="match status" value="1"/>
</dbReference>
<organism evidence="12 13">
    <name type="scientific">Ancylostoma ceylanicum</name>
    <dbReference type="NCBI Taxonomy" id="53326"/>
    <lineage>
        <taxon>Eukaryota</taxon>
        <taxon>Metazoa</taxon>
        <taxon>Ecdysozoa</taxon>
        <taxon>Nematoda</taxon>
        <taxon>Chromadorea</taxon>
        <taxon>Rhabditida</taxon>
        <taxon>Rhabditina</taxon>
        <taxon>Rhabditomorpha</taxon>
        <taxon>Strongyloidea</taxon>
        <taxon>Ancylostomatidae</taxon>
        <taxon>Ancylostomatinae</taxon>
        <taxon>Ancylostoma</taxon>
    </lineage>
</organism>
<evidence type="ECO:0000256" key="6">
    <source>
        <dbReference type="ARBA" id="ARBA00022741"/>
    </source>
</evidence>
<reference evidence="13" key="1">
    <citation type="journal article" date="2015" name="Nat. Genet.">
        <title>The genome and transcriptome of the zoonotic hookworm Ancylostoma ceylanicum identify infection-specific gene families.</title>
        <authorList>
            <person name="Schwarz E.M."/>
            <person name="Hu Y."/>
            <person name="Antoshechkin I."/>
            <person name="Miller M.M."/>
            <person name="Sternberg P.W."/>
            <person name="Aroian R.V."/>
        </authorList>
    </citation>
    <scope>NUCLEOTIDE SEQUENCE</scope>
    <source>
        <strain evidence="13">HY135</strain>
    </source>
</reference>
<dbReference type="InterPro" id="IPR017441">
    <property type="entry name" value="Protein_kinase_ATP_BS"/>
</dbReference>
<dbReference type="SMART" id="SM00220">
    <property type="entry name" value="S_TKc"/>
    <property type="match status" value="1"/>
</dbReference>
<sequence length="714" mass="81201">MISQDGEEYTIDFSRKIGSGAYGNVHPGRASSGRTVAVKCARDAKEIVAARKEVEFYRRCAGARNIVKYVGSQHKNATDHSPERFSFAMERALFSLDKLMKQVRHLRGLPKDIIVDLLVDSTSALNALKTRGIAHRDIKHLNILVFPGQRRGRKSQYLFKFCDMGVSSFVHEGGVMQTLVGTPHALCPAMADAHANRQAKTRANYTREECDLWSLGCTFYYVATGKSPFPIDTKDSNVYAHAVAEANRPEGAISAERVSFDANRYMYKYGYTIPNDSYPKWFRHCLAKLIATLFSKEPTLESLDEMVSALEKSVEKKFISIESMEIFSYCDLKDVPQFSRGYPTLKDELSLKDGVKYQLIYEDDLVVFADATESGKPHQNSPILFPLLTDIPWTPKIWWRTIQDKKGPSKNGEESSRTARIDMHSQVGDALNDCDKILDVVEMSKKILRVQLERIKSNLESVHEKTLMPIRFTLYAKMQSFALLPFLSEEADKTVMDRVCEMAGRATKELEKCVALKAALTKNFMFEFSLNFEVVRDGELIGSAFLNQSLDSATECLSELDKIQLEPTEIPGVEDELNDLLNDDPSTGVFHYEEQLAEQCIARRSDLAAQLCNNTKSSVVRVLLRTARFVLDMSSEISKYRNYIDDYVSLIERPFQEMKNCMERMQAEHKLDERSFQKALLYYKRPANIIAQTRLIREKVSQVFDLVQQVNNSK</sequence>
<comment type="caution">
    <text evidence="12">The sequence shown here is derived from an EMBL/GenBank/DDBJ whole genome shotgun (WGS) entry which is preliminary data.</text>
</comment>
<evidence type="ECO:0000259" key="11">
    <source>
        <dbReference type="PROSITE" id="PS50011"/>
    </source>
</evidence>
<evidence type="ECO:0000256" key="7">
    <source>
        <dbReference type="ARBA" id="ARBA00022777"/>
    </source>
</evidence>
<keyword evidence="3" id="KW-0963">Cytoplasm</keyword>
<evidence type="ECO:0000256" key="1">
    <source>
        <dbReference type="ARBA" id="ARBA00004496"/>
    </source>
</evidence>